<dbReference type="PROSITE" id="PS00079">
    <property type="entry name" value="MULTICOPPER_OXIDASE1"/>
    <property type="match status" value="1"/>
</dbReference>
<evidence type="ECO:0000313" key="15">
    <source>
        <dbReference type="Proteomes" id="UP000663826"/>
    </source>
</evidence>
<evidence type="ECO:0000256" key="8">
    <source>
        <dbReference type="ARBA" id="ARBA00023157"/>
    </source>
</evidence>
<feature type="domain" description="Plastocyanin-like" evidence="11">
    <location>
        <begin position="162"/>
        <end position="317"/>
    </location>
</feature>
<dbReference type="Proteomes" id="UP000663826">
    <property type="component" value="Unassembled WGS sequence"/>
</dbReference>
<gene>
    <name evidence="14" type="ORF">RDB_LOCUS73588</name>
</gene>
<dbReference type="InterPro" id="IPR002355">
    <property type="entry name" value="Cu_oxidase_Cu_BS"/>
</dbReference>
<dbReference type="CDD" id="cd13903">
    <property type="entry name" value="CuRO_3_Tv-LCC_like"/>
    <property type="match status" value="1"/>
</dbReference>
<feature type="domain" description="Plastocyanin-like" evidence="13">
    <location>
        <begin position="29"/>
        <end position="148"/>
    </location>
</feature>
<dbReference type="PANTHER" id="PTHR11709">
    <property type="entry name" value="MULTI-COPPER OXIDASE"/>
    <property type="match status" value="1"/>
</dbReference>
<evidence type="ECO:0000256" key="5">
    <source>
        <dbReference type="ARBA" id="ARBA00022729"/>
    </source>
</evidence>
<keyword evidence="5 10" id="KW-0732">Signal</keyword>
<dbReference type="InterPro" id="IPR033138">
    <property type="entry name" value="Cu_oxidase_CS"/>
</dbReference>
<dbReference type="PANTHER" id="PTHR11709:SF511">
    <property type="entry name" value="LACCASE"/>
    <property type="match status" value="1"/>
</dbReference>
<dbReference type="GO" id="GO:0016491">
    <property type="term" value="F:oxidoreductase activity"/>
    <property type="evidence" value="ECO:0007669"/>
    <property type="project" value="UniProtKB-KW"/>
</dbReference>
<evidence type="ECO:0000256" key="9">
    <source>
        <dbReference type="ARBA" id="ARBA00023180"/>
    </source>
</evidence>
<reference evidence="14" key="1">
    <citation type="submission" date="2021-01" db="EMBL/GenBank/DDBJ databases">
        <authorList>
            <person name="Kaushik A."/>
        </authorList>
    </citation>
    <scope>NUCLEOTIDE SEQUENCE</scope>
    <source>
        <strain evidence="14">AG1-1B</strain>
    </source>
</reference>
<dbReference type="InterPro" id="IPR008972">
    <property type="entry name" value="Cupredoxin"/>
</dbReference>
<dbReference type="FunFam" id="2.60.40.420:FF:000045">
    <property type="entry name" value="Laccase 2"/>
    <property type="match status" value="1"/>
</dbReference>
<sequence length="529" mass="57201">MLSRFSLLSLLAAVSQPAFAAIRNYQFDIKNVNAAPDGFSRSIVSVNGALPGTLITANKGDTLHINVTNLLTDPTMRRATTIHWHGLFQPTTADEDGPAFVTQCPIAQNLSYTYEIPLFDQTGTMWYHAHLASQYVDGLRGPLIIYNSDDPHKALYDVDDANTVVMLEDWYHTPAPTLEQQMFSTSNTALLSPVPDSGLINGKGRYVGGPEVTRSRINVTQGKKYRLRVINASAIGSFTFSIEGHRLTVIEADGIPHEPLVVDSFQIYAGQRYSVIIEANQTVANYWVRAPMTVAGAGTNSNLDPTNVFAVLHYEGAPNAEPTTEQGTAIGTALVEENLHALINPGAPGGSAPADVSLNLAIGRSTVDGILRFTFNNIKYEAPSLPTLLKILANGATNNADFDASEHTIVLPHNKVIELNITGGADHPIHLHGHVFDVVKSLGGTPNYVNPPRRDVVRVGGTGVVLRFKTDNPGPWFVHCHIDWHLEAGLALVFAEAPSEIRQGSQAVQPSGSWSQLCPKYAALPAELQ</sequence>
<dbReference type="Gene3D" id="2.60.40.420">
    <property type="entry name" value="Cupredoxins - blue copper proteins"/>
    <property type="match status" value="3"/>
</dbReference>
<comment type="subunit">
    <text evidence="3">Homodimer.</text>
</comment>
<accession>A0A8H3B0P8</accession>
<dbReference type="Pfam" id="PF07732">
    <property type="entry name" value="Cu-oxidase_3"/>
    <property type="match status" value="1"/>
</dbReference>
<keyword evidence="9" id="KW-0325">Glycoprotein</keyword>
<comment type="function">
    <text evidence="1">Lignin degradation and detoxification of lignin-derived products.</text>
</comment>
<keyword evidence="7" id="KW-0186">Copper</keyword>
<feature type="domain" description="Plastocyanin-like" evidence="12">
    <location>
        <begin position="382"/>
        <end position="499"/>
    </location>
</feature>
<evidence type="ECO:0008006" key="16">
    <source>
        <dbReference type="Google" id="ProtNLM"/>
    </source>
</evidence>
<dbReference type="InterPro" id="IPR045087">
    <property type="entry name" value="Cu-oxidase_fam"/>
</dbReference>
<feature type="signal peptide" evidence="10">
    <location>
        <begin position="1"/>
        <end position="20"/>
    </location>
</feature>
<dbReference type="InterPro" id="IPR001117">
    <property type="entry name" value="Cu-oxidase_2nd"/>
</dbReference>
<keyword evidence="8" id="KW-1015">Disulfide bond</keyword>
<evidence type="ECO:0000313" key="14">
    <source>
        <dbReference type="EMBL" id="CAE6445121.1"/>
    </source>
</evidence>
<dbReference type="CDD" id="cd13882">
    <property type="entry name" value="CuRO_2_Tv-LCC_like"/>
    <property type="match status" value="1"/>
</dbReference>
<comment type="caution">
    <text evidence="14">The sequence shown here is derived from an EMBL/GenBank/DDBJ whole genome shotgun (WGS) entry which is preliminary data.</text>
</comment>
<evidence type="ECO:0000256" key="6">
    <source>
        <dbReference type="ARBA" id="ARBA00023002"/>
    </source>
</evidence>
<keyword evidence="6" id="KW-0560">Oxidoreductase</keyword>
<evidence type="ECO:0000256" key="3">
    <source>
        <dbReference type="ARBA" id="ARBA00011738"/>
    </source>
</evidence>
<keyword evidence="4" id="KW-0479">Metal-binding</keyword>
<dbReference type="Pfam" id="PF07731">
    <property type="entry name" value="Cu-oxidase_2"/>
    <property type="match status" value="1"/>
</dbReference>
<evidence type="ECO:0000256" key="1">
    <source>
        <dbReference type="ARBA" id="ARBA00002075"/>
    </source>
</evidence>
<evidence type="ECO:0000259" key="12">
    <source>
        <dbReference type="Pfam" id="PF07731"/>
    </source>
</evidence>
<feature type="chain" id="PRO_5034120846" description="Laccase, multicopper oxidase, benzenediol:oxygen oxidorectuctase" evidence="10">
    <location>
        <begin position="21"/>
        <end position="529"/>
    </location>
</feature>
<organism evidence="14 15">
    <name type="scientific">Rhizoctonia solani</name>
    <dbReference type="NCBI Taxonomy" id="456999"/>
    <lineage>
        <taxon>Eukaryota</taxon>
        <taxon>Fungi</taxon>
        <taxon>Dikarya</taxon>
        <taxon>Basidiomycota</taxon>
        <taxon>Agaricomycotina</taxon>
        <taxon>Agaricomycetes</taxon>
        <taxon>Cantharellales</taxon>
        <taxon>Ceratobasidiaceae</taxon>
        <taxon>Rhizoctonia</taxon>
    </lineage>
</organism>
<evidence type="ECO:0000259" key="13">
    <source>
        <dbReference type="Pfam" id="PF07732"/>
    </source>
</evidence>
<proteinExistence type="inferred from homology"/>
<name>A0A8H3B0P8_9AGAM</name>
<dbReference type="AlphaFoldDB" id="A0A8H3B0P8"/>
<evidence type="ECO:0000256" key="4">
    <source>
        <dbReference type="ARBA" id="ARBA00022723"/>
    </source>
</evidence>
<evidence type="ECO:0000259" key="11">
    <source>
        <dbReference type="Pfam" id="PF00394"/>
    </source>
</evidence>
<evidence type="ECO:0000256" key="7">
    <source>
        <dbReference type="ARBA" id="ARBA00023008"/>
    </source>
</evidence>
<dbReference type="Pfam" id="PF00394">
    <property type="entry name" value="Cu-oxidase"/>
    <property type="match status" value="1"/>
</dbReference>
<protein>
    <recommendedName>
        <fullName evidence="16">Laccase, multicopper oxidase, benzenediol:oxygen oxidorectuctase</fullName>
    </recommendedName>
</protein>
<evidence type="ECO:0000256" key="10">
    <source>
        <dbReference type="SAM" id="SignalP"/>
    </source>
</evidence>
<dbReference type="SUPFAM" id="SSF49503">
    <property type="entry name" value="Cupredoxins"/>
    <property type="match status" value="3"/>
</dbReference>
<comment type="similarity">
    <text evidence="2">Belongs to the multicopper oxidase family.</text>
</comment>
<dbReference type="InterPro" id="IPR011706">
    <property type="entry name" value="Cu-oxidase_C"/>
</dbReference>
<dbReference type="PROSITE" id="PS00080">
    <property type="entry name" value="MULTICOPPER_OXIDASE2"/>
    <property type="match status" value="1"/>
</dbReference>
<evidence type="ECO:0000256" key="2">
    <source>
        <dbReference type="ARBA" id="ARBA00010609"/>
    </source>
</evidence>
<dbReference type="EMBL" id="CAJMWQ010001303">
    <property type="protein sequence ID" value="CAE6445121.1"/>
    <property type="molecule type" value="Genomic_DNA"/>
</dbReference>
<dbReference type="InterPro" id="IPR011707">
    <property type="entry name" value="Cu-oxidase-like_N"/>
</dbReference>
<dbReference type="GO" id="GO:0005507">
    <property type="term" value="F:copper ion binding"/>
    <property type="evidence" value="ECO:0007669"/>
    <property type="project" value="InterPro"/>
</dbReference>